<organism evidence="2 3">
    <name type="scientific">Batillaria attramentaria</name>
    <dbReference type="NCBI Taxonomy" id="370345"/>
    <lineage>
        <taxon>Eukaryota</taxon>
        <taxon>Metazoa</taxon>
        <taxon>Spiralia</taxon>
        <taxon>Lophotrochozoa</taxon>
        <taxon>Mollusca</taxon>
        <taxon>Gastropoda</taxon>
        <taxon>Caenogastropoda</taxon>
        <taxon>Sorbeoconcha</taxon>
        <taxon>Cerithioidea</taxon>
        <taxon>Batillariidae</taxon>
        <taxon>Batillaria</taxon>
    </lineage>
</organism>
<reference evidence="2 3" key="1">
    <citation type="journal article" date="2023" name="Sci. Data">
        <title>Genome assembly of the Korean intertidal mud-creeper Batillaria attramentaria.</title>
        <authorList>
            <person name="Patra A.K."/>
            <person name="Ho P.T."/>
            <person name="Jun S."/>
            <person name="Lee S.J."/>
            <person name="Kim Y."/>
            <person name="Won Y.J."/>
        </authorList>
    </citation>
    <scope>NUCLEOTIDE SEQUENCE [LARGE SCALE GENOMIC DNA]</scope>
    <source>
        <strain evidence="2">Wonlab-2016</strain>
    </source>
</reference>
<comment type="caution">
    <text evidence="2">The sequence shown here is derived from an EMBL/GenBank/DDBJ whole genome shotgun (WGS) entry which is preliminary data.</text>
</comment>
<proteinExistence type="predicted"/>
<dbReference type="Proteomes" id="UP001519460">
    <property type="component" value="Unassembled WGS sequence"/>
</dbReference>
<evidence type="ECO:0000313" key="2">
    <source>
        <dbReference type="EMBL" id="KAK7498200.1"/>
    </source>
</evidence>
<sequence>RRRNTTRRPHDKSRHKSVDYRSKRDEIPGRRINFSFGSHYFPVAYNLRGGEIGAAKSCPFKAPERDKATPVPRGAQDKLLPVFVSLWPEPCDMRCLTHDEATHLQDSQDLSRTRLNISNFLSRRDAGDSRQAFPQRFVTGREKKIESHEHEAHKLKFVTMEHLAEQTRQPYVSQMKKNDTFKVDSVSLQSSAGPGMLNISIGTVEADHSCQHLLSVSSRQWSE</sequence>
<keyword evidence="3" id="KW-1185">Reference proteome</keyword>
<gene>
    <name evidence="2" type="ORF">BaRGS_00010460</name>
</gene>
<protein>
    <submittedName>
        <fullName evidence="2">Uncharacterized protein</fullName>
    </submittedName>
</protein>
<accession>A0ABD0LFJ9</accession>
<dbReference type="AlphaFoldDB" id="A0ABD0LFJ9"/>
<dbReference type="EMBL" id="JACVVK020000052">
    <property type="protein sequence ID" value="KAK7498200.1"/>
    <property type="molecule type" value="Genomic_DNA"/>
</dbReference>
<evidence type="ECO:0000256" key="1">
    <source>
        <dbReference type="SAM" id="MobiDB-lite"/>
    </source>
</evidence>
<feature type="compositionally biased region" description="Basic residues" evidence="1">
    <location>
        <begin position="1"/>
        <end position="15"/>
    </location>
</feature>
<name>A0ABD0LFJ9_9CAEN</name>
<feature type="region of interest" description="Disordered" evidence="1">
    <location>
        <begin position="1"/>
        <end position="24"/>
    </location>
</feature>
<evidence type="ECO:0000313" key="3">
    <source>
        <dbReference type="Proteomes" id="UP001519460"/>
    </source>
</evidence>
<feature type="non-terminal residue" evidence="2">
    <location>
        <position position="1"/>
    </location>
</feature>